<accession>A0A4R9GBU7</accession>
<evidence type="ECO:0000313" key="5">
    <source>
        <dbReference type="Proteomes" id="UP000298057"/>
    </source>
</evidence>
<dbReference type="EMBL" id="RQGU01000113">
    <property type="protein sequence ID" value="TGM18286.1"/>
    <property type="molecule type" value="Genomic_DNA"/>
</dbReference>
<dbReference type="Proteomes" id="UP000298057">
    <property type="component" value="Unassembled WGS sequence"/>
</dbReference>
<dbReference type="OrthoDB" id="312881at2"/>
<sequence length="585" mass="65593">MSSRKPGRSLKVYLGLILFLSSYSIWSFDIITEDKKLSVPSKFTVNGVLWVSYGLNDKKPNGAPDYSGPNSQSTGFRVARALVNIQGDIEEGEYKGYGFRITPDVYSTYSQEANGCTNFDGSQVCQGFNDYAFSLRFAYFNMPLFDRFLTLRVGQQPAAVTISPVFNLTEMMAHRYIDGDPTGRMGASAAFQNFGFSTGVERGISIFHKDEYYGFHFMLGNESTHRRNNAQDLEILTVTGSSDKLNSLANGSGDSYGLDLQGILNFLPTGESKKFLAGLSSPFIFKNITGIDRDEVEYNSANFVCTADCQNHPRVRMFRGEKRAKQDIYFGFQTDLAYNEDSFSFALGGGPYYFLDRRGKSSLINEQILFPEDFFNQGLDTTIASNEFRKLYATNTRDERDSLAKGLYFYTHVRYKKFGAFLMYTTGTGNGMGRAQDPVTGVMSAPSNVPWIDQVVRYDLQTDGVLGNVNIRDIFDLRNHVDHGKARFYKTVASLNYFPMERLKISLAVIQIVSIDQTGRPTRVNSLERIRGDERTTGIESQNVSDQFSQVVLTSLGFPNGVTVNDLMGRPLVETQTLIATEYIF</sequence>
<gene>
    <name evidence="2" type="ORF">EHQ81_05045</name>
    <name evidence="3" type="ORF">EHQ82_14660</name>
</gene>
<keyword evidence="1" id="KW-0472">Membrane</keyword>
<proteinExistence type="predicted"/>
<evidence type="ECO:0008006" key="6">
    <source>
        <dbReference type="Google" id="ProtNLM"/>
    </source>
</evidence>
<protein>
    <recommendedName>
        <fullName evidence="6">Porin</fullName>
    </recommendedName>
</protein>
<feature type="transmembrane region" description="Helical" evidence="1">
    <location>
        <begin position="12"/>
        <end position="31"/>
    </location>
</feature>
<evidence type="ECO:0000313" key="3">
    <source>
        <dbReference type="EMBL" id="TGM18286.1"/>
    </source>
</evidence>
<evidence type="ECO:0000313" key="2">
    <source>
        <dbReference type="EMBL" id="TGM15764.1"/>
    </source>
</evidence>
<dbReference type="EMBL" id="RQGV01000005">
    <property type="protein sequence ID" value="TGM15764.1"/>
    <property type="molecule type" value="Genomic_DNA"/>
</dbReference>
<comment type="caution">
    <text evidence="2">The sequence shown here is derived from an EMBL/GenBank/DDBJ whole genome shotgun (WGS) entry which is preliminary data.</text>
</comment>
<organism evidence="2 4">
    <name type="scientific">Leptospira selangorensis</name>
    <dbReference type="NCBI Taxonomy" id="2484982"/>
    <lineage>
        <taxon>Bacteria</taxon>
        <taxon>Pseudomonadati</taxon>
        <taxon>Spirochaetota</taxon>
        <taxon>Spirochaetia</taxon>
        <taxon>Leptospirales</taxon>
        <taxon>Leptospiraceae</taxon>
        <taxon>Leptospira</taxon>
    </lineage>
</organism>
<dbReference type="AlphaFoldDB" id="A0A4R9GBU7"/>
<evidence type="ECO:0000313" key="4">
    <source>
        <dbReference type="Proteomes" id="UP000297832"/>
    </source>
</evidence>
<reference evidence="3" key="1">
    <citation type="submission" date="2018-10" db="EMBL/GenBank/DDBJ databases">
        <authorList>
            <person name="Vincent A.T."/>
            <person name="Schiettekatte O."/>
            <person name="Bourhy P."/>
            <person name="Veyrier F.J."/>
            <person name="Picardeau M."/>
        </authorList>
    </citation>
    <scope>NUCLEOTIDE SEQUENCE</scope>
    <source>
        <strain evidence="3">201702406</strain>
    </source>
</reference>
<keyword evidence="1" id="KW-0812">Transmembrane</keyword>
<evidence type="ECO:0000256" key="1">
    <source>
        <dbReference type="SAM" id="Phobius"/>
    </source>
</evidence>
<name>A0A4R9GBU7_9LEPT</name>
<dbReference type="Proteomes" id="UP000297832">
    <property type="component" value="Unassembled WGS sequence"/>
</dbReference>
<reference evidence="4 5" key="2">
    <citation type="journal article" date="2019" name="PLoS Negl. Trop. Dis.">
        <title>Revisiting the worldwide diversity of Leptospira species in the environment.</title>
        <authorList>
            <person name="Vincent A.T."/>
            <person name="Schiettekatte O."/>
            <person name="Bourhy P."/>
            <person name="Veyrier F.J."/>
            <person name="Picardeau M."/>
        </authorList>
    </citation>
    <scope>NUCLEOTIDE SEQUENCE [LARGE SCALE GENOMIC DNA]</scope>
    <source>
        <strain evidence="2 4">201702405</strain>
        <strain evidence="5">201702406</strain>
    </source>
</reference>
<dbReference type="RefSeq" id="WP_135628096.1">
    <property type="nucleotide sequence ID" value="NZ_RQES01000010.1"/>
</dbReference>
<keyword evidence="1" id="KW-1133">Transmembrane helix</keyword>
<keyword evidence="5" id="KW-1185">Reference proteome</keyword>